<dbReference type="Pfam" id="PF00005">
    <property type="entry name" value="ABC_tran"/>
    <property type="match status" value="1"/>
</dbReference>
<dbReference type="GO" id="GO:0016020">
    <property type="term" value="C:membrane"/>
    <property type="evidence" value="ECO:0007669"/>
    <property type="project" value="TreeGrafter"/>
</dbReference>
<dbReference type="PROSITE" id="PS50893">
    <property type="entry name" value="ABC_TRANSPORTER_2"/>
    <property type="match status" value="1"/>
</dbReference>
<protein>
    <submittedName>
        <fullName evidence="2">P-loop containing nucleoside triphosphate hydrolase protein</fullName>
    </submittedName>
</protein>
<organism evidence="2 3">
    <name type="scientific">Dimargaris cristalligena</name>
    <dbReference type="NCBI Taxonomy" id="215637"/>
    <lineage>
        <taxon>Eukaryota</taxon>
        <taxon>Fungi</taxon>
        <taxon>Fungi incertae sedis</taxon>
        <taxon>Zoopagomycota</taxon>
        <taxon>Kickxellomycotina</taxon>
        <taxon>Dimargaritomycetes</taxon>
        <taxon>Dimargaritales</taxon>
        <taxon>Dimargaritaceae</taxon>
        <taxon>Dimargaris</taxon>
    </lineage>
</organism>
<reference evidence="3" key="1">
    <citation type="journal article" date="2018" name="Nat. Microbiol.">
        <title>Leveraging single-cell genomics to expand the fungal tree of life.</title>
        <authorList>
            <person name="Ahrendt S.R."/>
            <person name="Quandt C.A."/>
            <person name="Ciobanu D."/>
            <person name="Clum A."/>
            <person name="Salamov A."/>
            <person name="Andreopoulos B."/>
            <person name="Cheng J.F."/>
            <person name="Woyke T."/>
            <person name="Pelin A."/>
            <person name="Henrissat B."/>
            <person name="Reynolds N.K."/>
            <person name="Benny G.L."/>
            <person name="Smith M.E."/>
            <person name="James T.Y."/>
            <person name="Grigoriev I.V."/>
        </authorList>
    </citation>
    <scope>NUCLEOTIDE SEQUENCE [LARGE SCALE GENOMIC DNA]</scope>
    <source>
        <strain evidence="3">RSA 468</strain>
    </source>
</reference>
<name>A0A4P9ZY43_9FUNG</name>
<feature type="non-terminal residue" evidence="2">
    <location>
        <position position="1"/>
    </location>
</feature>
<dbReference type="SUPFAM" id="SSF52540">
    <property type="entry name" value="P-loop containing nucleoside triphosphate hydrolases"/>
    <property type="match status" value="1"/>
</dbReference>
<sequence length="196" mass="21613">SRLLNLIMRMMDVSEGAILIDGQDIRRVAQRDLRSQIAYVSQSFVSFPGTIYYNIAYGTVNRGELASKADVIEVAKAVRLYDTIMERKNGFDSRLSGNGKQMSGGELQRMGIARALVKKAPILLLDEATAALDTAMETDIMKYIRNSKDSRTTVIIAHRISTIMDADQIVVLDHGKVAELGTHCELVAKGGIYAEM</sequence>
<dbReference type="PANTHER" id="PTHR24221:SF654">
    <property type="entry name" value="ATP-BINDING CASSETTE SUB-FAMILY B MEMBER 6"/>
    <property type="match status" value="1"/>
</dbReference>
<dbReference type="InterPro" id="IPR017871">
    <property type="entry name" value="ABC_transporter-like_CS"/>
</dbReference>
<proteinExistence type="predicted"/>
<dbReference type="Proteomes" id="UP000268162">
    <property type="component" value="Unassembled WGS sequence"/>
</dbReference>
<dbReference type="EMBL" id="ML002440">
    <property type="protein sequence ID" value="RKP37842.1"/>
    <property type="molecule type" value="Genomic_DNA"/>
</dbReference>
<keyword evidence="3" id="KW-1185">Reference proteome</keyword>
<accession>A0A4P9ZY43</accession>
<gene>
    <name evidence="2" type="ORF">BJ085DRAFT_8578</name>
</gene>
<feature type="non-terminal residue" evidence="2">
    <location>
        <position position="196"/>
    </location>
</feature>
<dbReference type="InterPro" id="IPR039421">
    <property type="entry name" value="Type_1_exporter"/>
</dbReference>
<dbReference type="Gene3D" id="3.40.50.300">
    <property type="entry name" value="P-loop containing nucleotide triphosphate hydrolases"/>
    <property type="match status" value="1"/>
</dbReference>
<dbReference type="AlphaFoldDB" id="A0A4P9ZY43"/>
<dbReference type="InterPro" id="IPR027417">
    <property type="entry name" value="P-loop_NTPase"/>
</dbReference>
<dbReference type="GO" id="GO:0016887">
    <property type="term" value="F:ATP hydrolysis activity"/>
    <property type="evidence" value="ECO:0007669"/>
    <property type="project" value="InterPro"/>
</dbReference>
<keyword evidence="2" id="KW-0378">Hydrolase</keyword>
<feature type="domain" description="ABC transporter" evidence="1">
    <location>
        <begin position="1"/>
        <end position="196"/>
    </location>
</feature>
<dbReference type="GO" id="GO:0005524">
    <property type="term" value="F:ATP binding"/>
    <property type="evidence" value="ECO:0007669"/>
    <property type="project" value="InterPro"/>
</dbReference>
<evidence type="ECO:0000259" key="1">
    <source>
        <dbReference type="PROSITE" id="PS50893"/>
    </source>
</evidence>
<dbReference type="PANTHER" id="PTHR24221">
    <property type="entry name" value="ATP-BINDING CASSETTE SUB-FAMILY B"/>
    <property type="match status" value="1"/>
</dbReference>
<dbReference type="InterPro" id="IPR003439">
    <property type="entry name" value="ABC_transporter-like_ATP-bd"/>
</dbReference>
<evidence type="ECO:0000313" key="2">
    <source>
        <dbReference type="EMBL" id="RKP37842.1"/>
    </source>
</evidence>
<dbReference type="GO" id="GO:0042626">
    <property type="term" value="F:ATPase-coupled transmembrane transporter activity"/>
    <property type="evidence" value="ECO:0007669"/>
    <property type="project" value="TreeGrafter"/>
</dbReference>
<dbReference type="PROSITE" id="PS00211">
    <property type="entry name" value="ABC_TRANSPORTER_1"/>
    <property type="match status" value="1"/>
</dbReference>
<dbReference type="STRING" id="215637.A0A4P9ZY43"/>
<evidence type="ECO:0000313" key="3">
    <source>
        <dbReference type="Proteomes" id="UP000268162"/>
    </source>
</evidence>